<dbReference type="OMA" id="GMINSFR"/>
<dbReference type="AlphaFoldDB" id="B8BUQ5"/>
<feature type="transmembrane region" description="Helical" evidence="2">
    <location>
        <begin position="347"/>
        <end position="368"/>
    </location>
</feature>
<keyword evidence="2" id="KW-0472">Membrane</keyword>
<feature type="transmembrane region" description="Helical" evidence="2">
    <location>
        <begin position="122"/>
        <end position="141"/>
    </location>
</feature>
<reference evidence="3 4" key="2">
    <citation type="journal article" date="2008" name="Nature">
        <title>The Phaeodactylum genome reveals the evolutionary history of diatom genomes.</title>
        <authorList>
            <person name="Bowler C."/>
            <person name="Allen A.E."/>
            <person name="Badger J.H."/>
            <person name="Grimwood J."/>
            <person name="Jabbari K."/>
            <person name="Kuo A."/>
            <person name="Maheswari U."/>
            <person name="Martens C."/>
            <person name="Maumus F."/>
            <person name="Otillar R.P."/>
            <person name="Rayko E."/>
            <person name="Salamov A."/>
            <person name="Vandepoele K."/>
            <person name="Beszteri B."/>
            <person name="Gruber A."/>
            <person name="Heijde M."/>
            <person name="Katinka M."/>
            <person name="Mock T."/>
            <person name="Valentin K."/>
            <person name="Verret F."/>
            <person name="Berges J.A."/>
            <person name="Brownlee C."/>
            <person name="Cadoret J.P."/>
            <person name="Chiovitti A."/>
            <person name="Choi C.J."/>
            <person name="Coesel S."/>
            <person name="De Martino A."/>
            <person name="Detter J.C."/>
            <person name="Durkin C."/>
            <person name="Falciatore A."/>
            <person name="Fournet J."/>
            <person name="Haruta M."/>
            <person name="Huysman M.J."/>
            <person name="Jenkins B.D."/>
            <person name="Jiroutova K."/>
            <person name="Jorgensen R.E."/>
            <person name="Joubert Y."/>
            <person name="Kaplan A."/>
            <person name="Kroger N."/>
            <person name="Kroth P.G."/>
            <person name="La Roche J."/>
            <person name="Lindquist E."/>
            <person name="Lommer M."/>
            <person name="Martin-Jezequel V."/>
            <person name="Lopez P.J."/>
            <person name="Lucas S."/>
            <person name="Mangogna M."/>
            <person name="McGinnis K."/>
            <person name="Medlin L.K."/>
            <person name="Montsant A."/>
            <person name="Oudot-Le Secq M.P."/>
            <person name="Napoli C."/>
            <person name="Obornik M."/>
            <person name="Parker M.S."/>
            <person name="Petit J.L."/>
            <person name="Porcel B.M."/>
            <person name="Poulsen N."/>
            <person name="Robison M."/>
            <person name="Rychlewski L."/>
            <person name="Rynearson T.A."/>
            <person name="Schmutz J."/>
            <person name="Shapiro H."/>
            <person name="Siaut M."/>
            <person name="Stanley M."/>
            <person name="Sussman M.R."/>
            <person name="Taylor A.R."/>
            <person name="Vardi A."/>
            <person name="von Dassow P."/>
            <person name="Vyverman W."/>
            <person name="Willis A."/>
            <person name="Wyrwicz L.S."/>
            <person name="Rokhsar D.S."/>
            <person name="Weissenbach J."/>
            <person name="Armbrust E.V."/>
            <person name="Green B.R."/>
            <person name="Van de Peer Y."/>
            <person name="Grigoriev I.V."/>
        </authorList>
    </citation>
    <scope>NUCLEOTIDE SEQUENCE [LARGE SCALE GENOMIC DNA]</scope>
    <source>
        <strain evidence="3 4">CCMP1335</strain>
    </source>
</reference>
<dbReference type="InParanoid" id="B8BUQ5"/>
<dbReference type="RefSeq" id="XP_002287358.1">
    <property type="nucleotide sequence ID" value="XM_002287322.1"/>
</dbReference>
<dbReference type="Proteomes" id="UP000001449">
    <property type="component" value="Chromosome 2"/>
</dbReference>
<dbReference type="KEGG" id="tps:THAPSDRAFT_2562"/>
<feature type="region of interest" description="Disordered" evidence="1">
    <location>
        <begin position="1078"/>
        <end position="1100"/>
    </location>
</feature>
<gene>
    <name evidence="3" type="ORF">THAPSDRAFT_2562</name>
</gene>
<keyword evidence="4" id="KW-1185">Reference proteome</keyword>
<evidence type="ECO:0000313" key="3">
    <source>
        <dbReference type="EMBL" id="EED94801.1"/>
    </source>
</evidence>
<feature type="transmembrane region" description="Helical" evidence="2">
    <location>
        <begin position="189"/>
        <end position="214"/>
    </location>
</feature>
<dbReference type="GeneID" id="7450406"/>
<accession>B8BUQ5</accession>
<sequence>MTMRSSSTDDRSTSTPPLDEEPNNSNSDDISLGLRRRRSSFKNSQLSSLRDSLQNRQMSTAAASATSPIAPPNNKNDNSKTADGGESTKSYVKFLMGGLRPSEDSASHHWAIATVDRHFRHFCIWVLCTWLSLVVTMYIIVPKENIVKLSELEQNGAVMAMSLIFVSFLSRVIPLMGRITGHKKNNTQLSGIILGGLTVQVVAFCTDFLMAFFPTPVMIDPVLGTRVHVLRWCEWFPCATFMTFMMEGADLYWKPEEGEGNGPPPDFIWKKYLHAITQGLAVFLGLLFPFCPGYWTWMLCMVVSCAAYLTNFPRLWGRRKELPKALRNGATVEEAERINSAKIALRLRYVCTAVWSIIVAIYFVSSVIGPKFAPEGSLLRSPAANMVCECFFDVLSKVLFLITIVDVHYAIFDPFARTERRLEELRQLMSAVWESSSDVIAISVRTGPKGGASTLLSPAFFGLGGSSGPLRRLSCEEIKDLFKRKSVLFQLTQDSFQTHQKDGEDNSIAKSGDLGISEPKLTADQIFNIEYTGFSTLIDKSGGSVAFDEDEIKAESGALRAVADSVVKAWTINKRDHVFTHDLKWVRKEDGKEVVIRTEAKVSRLDENALIVIVRDISERVKVFETEKQILFETTSRQKDAEANRFTRHEVKNGLLAAIGLYESLCDAQRSQLTKDRNQTVGIAGMRFDIGDGDDGDVVRCMNELGKSLHETLDTIMTEAMARDLVHDLYRPHRERVQISSVLGGFGDAQSLDFNSAGNLTRFPLITRPCPLPQFYFDPQLLRYLHRQALSNACKYGKTGEVVLTEIIFDEKEMRLKINVINMPGEYHEMLLELGEDAESAVFTKGVQIHERFANDAGSIVTKKSEAASLPGDGGWIIQRCAKIMKGRCSIKFEETRTVFTLDVPAKPWGSEQIRTPIDIKTFRFPENIWGIGIDDSKIQQKLLGKFFEFAGVSRDRIKVFGKDSEEIVGFVSFVVNFMDEHMGEPVLMIADENLDVLDEASRHQTISGSQLVENIRQRLLPEQERQLFALIRSANDSSSDVAIYKARAHGFLPKAPIKKANVLETLAPLWIARYPQKKTGDDDSTSMSRRRSDSFSSLESSSSLNDAVATTPVEILLIVNEIDKLFSTGSILQNWEMIWDKLHALKGDLLTLQVGSKVISAVGMINSFRDLNSDEDLTKCWNLLREHIASMVSSQTFIELGWKLCWGSEPAKFLLDVTMSAY</sequence>
<dbReference type="EMBL" id="CM000639">
    <property type="protein sequence ID" value="EED94801.1"/>
    <property type="molecule type" value="Genomic_DNA"/>
</dbReference>
<evidence type="ECO:0000256" key="1">
    <source>
        <dbReference type="SAM" id="MobiDB-lite"/>
    </source>
</evidence>
<protein>
    <submittedName>
        <fullName evidence="3">Uncharacterized protein</fullName>
    </submittedName>
</protein>
<reference evidence="3 4" key="1">
    <citation type="journal article" date="2004" name="Science">
        <title>The genome of the diatom Thalassiosira pseudonana: ecology, evolution, and metabolism.</title>
        <authorList>
            <person name="Armbrust E.V."/>
            <person name="Berges J.A."/>
            <person name="Bowler C."/>
            <person name="Green B.R."/>
            <person name="Martinez D."/>
            <person name="Putnam N.H."/>
            <person name="Zhou S."/>
            <person name="Allen A.E."/>
            <person name="Apt K.E."/>
            <person name="Bechner M."/>
            <person name="Brzezinski M.A."/>
            <person name="Chaal B.K."/>
            <person name="Chiovitti A."/>
            <person name="Davis A.K."/>
            <person name="Demarest M.S."/>
            <person name="Detter J.C."/>
            <person name="Glavina T."/>
            <person name="Goodstein D."/>
            <person name="Hadi M.Z."/>
            <person name="Hellsten U."/>
            <person name="Hildebrand M."/>
            <person name="Jenkins B.D."/>
            <person name="Jurka J."/>
            <person name="Kapitonov V.V."/>
            <person name="Kroger N."/>
            <person name="Lau W.W."/>
            <person name="Lane T.W."/>
            <person name="Larimer F.W."/>
            <person name="Lippmeier J.C."/>
            <person name="Lucas S."/>
            <person name="Medina M."/>
            <person name="Montsant A."/>
            <person name="Obornik M."/>
            <person name="Parker M.S."/>
            <person name="Palenik B."/>
            <person name="Pazour G.J."/>
            <person name="Richardson P.M."/>
            <person name="Rynearson T.A."/>
            <person name="Saito M.A."/>
            <person name="Schwartz D.C."/>
            <person name="Thamatrakoln K."/>
            <person name="Valentin K."/>
            <person name="Vardi A."/>
            <person name="Wilkerson F.P."/>
            <person name="Rokhsar D.S."/>
        </authorList>
    </citation>
    <scope>NUCLEOTIDE SEQUENCE [LARGE SCALE GENOMIC DNA]</scope>
    <source>
        <strain evidence="3 4">CCMP1335</strain>
    </source>
</reference>
<organism evidence="3 4">
    <name type="scientific">Thalassiosira pseudonana</name>
    <name type="common">Marine diatom</name>
    <name type="synonym">Cyclotella nana</name>
    <dbReference type="NCBI Taxonomy" id="35128"/>
    <lineage>
        <taxon>Eukaryota</taxon>
        <taxon>Sar</taxon>
        <taxon>Stramenopiles</taxon>
        <taxon>Ochrophyta</taxon>
        <taxon>Bacillariophyta</taxon>
        <taxon>Coscinodiscophyceae</taxon>
        <taxon>Thalassiosirophycidae</taxon>
        <taxon>Thalassiosirales</taxon>
        <taxon>Thalassiosiraceae</taxon>
        <taxon>Thalassiosira</taxon>
    </lineage>
</organism>
<feature type="compositionally biased region" description="Low complexity" evidence="1">
    <location>
        <begin position="59"/>
        <end position="68"/>
    </location>
</feature>
<proteinExistence type="predicted"/>
<feature type="transmembrane region" description="Helical" evidence="2">
    <location>
        <begin position="156"/>
        <end position="177"/>
    </location>
</feature>
<evidence type="ECO:0000313" key="4">
    <source>
        <dbReference type="Proteomes" id="UP000001449"/>
    </source>
</evidence>
<dbReference type="PaxDb" id="35128-Thaps2562"/>
<dbReference type="Gene3D" id="1.20.1070.10">
    <property type="entry name" value="Rhodopsin 7-helix transmembrane proteins"/>
    <property type="match status" value="1"/>
</dbReference>
<dbReference type="eggNOG" id="ENOG502S2IJ">
    <property type="taxonomic scope" value="Eukaryota"/>
</dbReference>
<feature type="region of interest" description="Disordered" evidence="1">
    <location>
        <begin position="1"/>
        <end position="85"/>
    </location>
</feature>
<name>B8BUQ5_THAPS</name>
<feature type="compositionally biased region" description="Polar residues" evidence="1">
    <location>
        <begin position="41"/>
        <end position="58"/>
    </location>
</feature>
<feature type="transmembrane region" description="Helical" evidence="2">
    <location>
        <begin position="272"/>
        <end position="288"/>
    </location>
</feature>
<keyword evidence="2" id="KW-1133">Transmembrane helix</keyword>
<evidence type="ECO:0000256" key="2">
    <source>
        <dbReference type="SAM" id="Phobius"/>
    </source>
</evidence>
<dbReference type="HOGENOM" id="CLU_268495_0_0_1"/>
<keyword evidence="2" id="KW-0812">Transmembrane</keyword>